<dbReference type="PANTHER" id="PTHR12835">
    <property type="entry name" value="BIOTIN PROTEIN LIGASE"/>
    <property type="match status" value="1"/>
</dbReference>
<feature type="domain" description="BPL/LPL catalytic" evidence="2">
    <location>
        <begin position="23"/>
        <end position="145"/>
    </location>
</feature>
<gene>
    <name evidence="3" type="ordered locus">LSA_11890</name>
</gene>
<dbReference type="InterPro" id="IPR004408">
    <property type="entry name" value="Biotin_CoA_COase_ligase"/>
</dbReference>
<evidence type="ECO:0000256" key="1">
    <source>
        <dbReference type="ARBA" id="ARBA00022598"/>
    </source>
</evidence>
<sequence>MKISENKLLDLIQQPLTKLVVFDKIDSTMNYAQANAWSGHNLVMAESQTAGKGQHGHAFASPATGIYETIIVPAKTEFIKQPGMLTLGVGVCVRQAIKDVLDVETRLKWVNDIYYRQKKCGGILVETKSDSYNQIQNFVIGIGLNLMSNEQLKQVGAVSLVNDDNLKNELIAKIYDLVIKMVCQPDSKIIIREYQKYLIWKKQLVSILVNDNKIVGKITGISDDFQLRLVDEKKQEYLLTTEESQHLRIK</sequence>
<dbReference type="NCBIfam" id="TIGR00121">
    <property type="entry name" value="birA_ligase"/>
    <property type="match status" value="1"/>
</dbReference>
<dbReference type="OrthoDB" id="9807064at2"/>
<keyword evidence="4" id="KW-1185">Reference proteome</keyword>
<dbReference type="RefSeq" id="WP_014082421.1">
    <property type="nucleotide sequence ID" value="NC_015978.1"/>
</dbReference>
<reference evidence="3 4" key="1">
    <citation type="journal article" date="2011" name="Microb. Cell Fact.">
        <title>Genomic analysis reveals Lactobacillus sanfranciscensis as stable element in traditional sourdoughs.</title>
        <authorList>
            <person name="Vogel R.F."/>
            <person name="Pavlovic M."/>
            <person name="Ehrmann M.A."/>
            <person name="Wiezer A."/>
            <person name="Liesegang H."/>
            <person name="Offschanka S."/>
            <person name="Voget S."/>
            <person name="Angelov A."/>
            <person name="Bocker G."/>
            <person name="Liebl W."/>
        </authorList>
    </citation>
    <scope>NUCLEOTIDE SEQUENCE [LARGE SCALE GENOMIC DNA]</scope>
    <source>
        <strain evidence="3 4">TMW 1.1304</strain>
    </source>
</reference>
<proteinExistence type="predicted"/>
<dbReference type="Proteomes" id="UP000001285">
    <property type="component" value="Chromosome"/>
</dbReference>
<dbReference type="EMBL" id="CP002461">
    <property type="protein sequence ID" value="AEN99567.1"/>
    <property type="molecule type" value="Genomic_DNA"/>
</dbReference>
<dbReference type="HOGENOM" id="CLU_051096_0_1_9"/>
<dbReference type="InterPro" id="IPR045864">
    <property type="entry name" value="aa-tRNA-synth_II/BPL/LPL"/>
</dbReference>
<dbReference type="GO" id="GO:0004077">
    <property type="term" value="F:biotin--[biotin carboxyl-carrier protein] ligase activity"/>
    <property type="evidence" value="ECO:0007669"/>
    <property type="project" value="InterPro"/>
</dbReference>
<protein>
    <recommendedName>
        <fullName evidence="2">BPL/LPL catalytic domain-containing protein</fullName>
    </recommendedName>
</protein>
<evidence type="ECO:0000259" key="2">
    <source>
        <dbReference type="Pfam" id="PF03099"/>
    </source>
</evidence>
<evidence type="ECO:0000313" key="4">
    <source>
        <dbReference type="Proteomes" id="UP000001285"/>
    </source>
</evidence>
<organism evidence="3 4">
    <name type="scientific">Fructilactobacillus sanfranciscensis (strain TMW 1.1304)</name>
    <name type="common">Lactobacillus sanfranciscensis</name>
    <dbReference type="NCBI Taxonomy" id="714313"/>
    <lineage>
        <taxon>Bacteria</taxon>
        <taxon>Bacillati</taxon>
        <taxon>Bacillota</taxon>
        <taxon>Bacilli</taxon>
        <taxon>Lactobacillales</taxon>
        <taxon>Lactobacillaceae</taxon>
        <taxon>Fructilactobacillus</taxon>
    </lineage>
</organism>
<dbReference type="Pfam" id="PF03099">
    <property type="entry name" value="BPL_LplA_LipB"/>
    <property type="match status" value="1"/>
</dbReference>
<dbReference type="STRING" id="714313.LSA_11890"/>
<dbReference type="Gene3D" id="3.30.930.10">
    <property type="entry name" value="Bira Bifunctional Protein, Domain 2"/>
    <property type="match status" value="1"/>
</dbReference>
<dbReference type="CDD" id="cd16442">
    <property type="entry name" value="BPL"/>
    <property type="match status" value="1"/>
</dbReference>
<dbReference type="PANTHER" id="PTHR12835:SF5">
    <property type="entry name" value="BIOTIN--PROTEIN LIGASE"/>
    <property type="match status" value="1"/>
</dbReference>
<dbReference type="KEGG" id="lsn:LSA_11890"/>
<dbReference type="GO" id="GO:0005737">
    <property type="term" value="C:cytoplasm"/>
    <property type="evidence" value="ECO:0007669"/>
    <property type="project" value="TreeGrafter"/>
</dbReference>
<dbReference type="GO" id="GO:0016740">
    <property type="term" value="F:transferase activity"/>
    <property type="evidence" value="ECO:0007669"/>
    <property type="project" value="UniProtKB-ARBA"/>
</dbReference>
<dbReference type="eggNOG" id="COG0340">
    <property type="taxonomic scope" value="Bacteria"/>
</dbReference>
<dbReference type="InterPro" id="IPR004143">
    <property type="entry name" value="BPL_LPL_catalytic"/>
</dbReference>
<dbReference type="AlphaFoldDB" id="G2KWP2"/>
<evidence type="ECO:0000313" key="3">
    <source>
        <dbReference type="EMBL" id="AEN99567.1"/>
    </source>
</evidence>
<dbReference type="GO" id="GO:0009249">
    <property type="term" value="P:protein lipoylation"/>
    <property type="evidence" value="ECO:0007669"/>
    <property type="project" value="UniProtKB-ARBA"/>
</dbReference>
<keyword evidence="1" id="KW-0436">Ligase</keyword>
<name>G2KWP2_FRUST</name>
<dbReference type="SUPFAM" id="SSF55681">
    <property type="entry name" value="Class II aaRS and biotin synthetases"/>
    <property type="match status" value="1"/>
</dbReference>
<accession>G2KWP2</accession>